<dbReference type="AlphaFoldDB" id="A0A8H7RP56"/>
<dbReference type="Proteomes" id="UP000650833">
    <property type="component" value="Unassembled WGS sequence"/>
</dbReference>
<keyword evidence="2" id="KW-1185">Reference proteome</keyword>
<evidence type="ECO:0000313" key="2">
    <source>
        <dbReference type="Proteomes" id="UP000650833"/>
    </source>
</evidence>
<dbReference type="OrthoDB" id="2224708at2759"/>
<reference evidence="1" key="1">
    <citation type="submission" date="2020-12" db="EMBL/GenBank/DDBJ databases">
        <title>Metabolic potential, ecology and presence of endohyphal bacteria is reflected in genomic diversity of Mucoromycotina.</title>
        <authorList>
            <person name="Muszewska A."/>
            <person name="Okrasinska A."/>
            <person name="Steczkiewicz K."/>
            <person name="Drgas O."/>
            <person name="Orlowska M."/>
            <person name="Perlinska-Lenart U."/>
            <person name="Aleksandrzak-Piekarczyk T."/>
            <person name="Szatraj K."/>
            <person name="Zielenkiewicz U."/>
            <person name="Pilsyk S."/>
            <person name="Malc E."/>
            <person name="Mieczkowski P."/>
            <person name="Kruszewska J.S."/>
            <person name="Biernat P."/>
            <person name="Pawlowska J."/>
        </authorList>
    </citation>
    <scope>NUCLEOTIDE SEQUENCE</scope>
    <source>
        <strain evidence="1">CBS 226.32</strain>
    </source>
</reference>
<accession>A0A8H7RP56</accession>
<comment type="caution">
    <text evidence="1">The sequence shown here is derived from an EMBL/GenBank/DDBJ whole genome shotgun (WGS) entry which is preliminary data.</text>
</comment>
<organism evidence="1 2">
    <name type="scientific">Mucor plumbeus</name>
    <dbReference type="NCBI Taxonomy" id="97098"/>
    <lineage>
        <taxon>Eukaryota</taxon>
        <taxon>Fungi</taxon>
        <taxon>Fungi incertae sedis</taxon>
        <taxon>Mucoromycota</taxon>
        <taxon>Mucoromycotina</taxon>
        <taxon>Mucoromycetes</taxon>
        <taxon>Mucorales</taxon>
        <taxon>Mucorineae</taxon>
        <taxon>Mucoraceae</taxon>
        <taxon>Mucor</taxon>
    </lineage>
</organism>
<protein>
    <submittedName>
        <fullName evidence="1">Uncharacterized protein</fullName>
    </submittedName>
</protein>
<proteinExistence type="predicted"/>
<evidence type="ECO:0000313" key="1">
    <source>
        <dbReference type="EMBL" id="KAG2214622.1"/>
    </source>
</evidence>
<gene>
    <name evidence="1" type="ORF">INT46_008167</name>
</gene>
<name>A0A8H7RP56_9FUNG</name>
<dbReference type="EMBL" id="JAEPRC010000023">
    <property type="protein sequence ID" value="KAG2214622.1"/>
    <property type="molecule type" value="Genomic_DNA"/>
</dbReference>
<sequence length="157" mass="18276">MYNPYLNESNATEITLNKQFSPTSISNQHLQQIHQEQQDLQPKQYEDYQPRPVARNEKHILYIDDYTDTPPSYSVTQENHQILQTSDVDTRVASFPNSIEEIPLDPYHAHSPTEPETAPLMYEQNEHIIQPAPLVDRVEVVNAKKKVANVNRRRIKD</sequence>